<evidence type="ECO:0000259" key="1">
    <source>
        <dbReference type="Pfam" id="PF01926"/>
    </source>
</evidence>
<proteinExistence type="predicted"/>
<name>A0A4Y7PHC2_9AGAM</name>
<dbReference type="GO" id="GO:0016787">
    <property type="term" value="F:hydrolase activity"/>
    <property type="evidence" value="ECO:0007669"/>
    <property type="project" value="UniProtKB-KW"/>
</dbReference>
<keyword evidence="3" id="KW-1185">Reference proteome</keyword>
<dbReference type="GO" id="GO:0005525">
    <property type="term" value="F:GTP binding"/>
    <property type="evidence" value="ECO:0007669"/>
    <property type="project" value="InterPro"/>
</dbReference>
<keyword evidence="2" id="KW-0378">Hydrolase</keyword>
<dbReference type="EMBL" id="ML170329">
    <property type="protein sequence ID" value="TDL14526.1"/>
    <property type="molecule type" value="Genomic_DNA"/>
</dbReference>
<feature type="domain" description="G" evidence="1">
    <location>
        <begin position="1"/>
        <end position="85"/>
    </location>
</feature>
<dbReference type="STRING" id="50990.A0A4Y7PHC2"/>
<dbReference type="InterPro" id="IPR027417">
    <property type="entry name" value="P-loop_NTPase"/>
</dbReference>
<sequence length="223" mass="24980">IMGSTGAGKTSFINNVTGQTLPVGHELDSCTKDIREVRFKRGKRNVVLVDTPGFGDSSMSDAEVLRLIAKHLAGTKLTGIIYMHRISDSKVEGGTRRNYKMFHQLCGSDHLQQVAIVTTWWDKVDFITADSREKTLKTGETLFKPMLDHNATMMRHDGTPTRAKDIVDHFLRLERMVLKIQSQLVLDKMSLPVTDAGSVINTDLLNDARRCVDRLAAVQDELR</sequence>
<dbReference type="Gene3D" id="3.40.50.300">
    <property type="entry name" value="P-loop containing nucleotide triphosphate hydrolases"/>
    <property type="match status" value="1"/>
</dbReference>
<dbReference type="InterPro" id="IPR006073">
    <property type="entry name" value="GTP-bd"/>
</dbReference>
<dbReference type="VEuPathDB" id="FungiDB:BD410DRAFT_684474"/>
<protein>
    <submittedName>
        <fullName evidence="2">P-loop containing nucleoside triphosphate hydrolase protein</fullName>
    </submittedName>
</protein>
<accession>A0A4Y7PHC2</accession>
<dbReference type="OrthoDB" id="8954335at2759"/>
<dbReference type="Pfam" id="PF01926">
    <property type="entry name" value="MMR_HSR1"/>
    <property type="match status" value="1"/>
</dbReference>
<evidence type="ECO:0000313" key="3">
    <source>
        <dbReference type="Proteomes" id="UP000294933"/>
    </source>
</evidence>
<reference evidence="2 3" key="1">
    <citation type="submission" date="2018-06" db="EMBL/GenBank/DDBJ databases">
        <title>A transcriptomic atlas of mushroom development highlights an independent origin of complex multicellularity.</title>
        <authorList>
            <consortium name="DOE Joint Genome Institute"/>
            <person name="Krizsan K."/>
            <person name="Almasi E."/>
            <person name="Merenyi Z."/>
            <person name="Sahu N."/>
            <person name="Viragh M."/>
            <person name="Koszo T."/>
            <person name="Mondo S."/>
            <person name="Kiss B."/>
            <person name="Balint B."/>
            <person name="Kues U."/>
            <person name="Barry K."/>
            <person name="Hegedus J.C."/>
            <person name="Henrissat B."/>
            <person name="Johnson J."/>
            <person name="Lipzen A."/>
            <person name="Ohm R."/>
            <person name="Nagy I."/>
            <person name="Pangilinan J."/>
            <person name="Yan J."/>
            <person name="Xiong Y."/>
            <person name="Grigoriev I.V."/>
            <person name="Hibbett D.S."/>
            <person name="Nagy L.G."/>
        </authorList>
    </citation>
    <scope>NUCLEOTIDE SEQUENCE [LARGE SCALE GENOMIC DNA]</scope>
    <source>
        <strain evidence="2 3">SZMC22713</strain>
    </source>
</reference>
<organism evidence="2 3">
    <name type="scientific">Rickenella mellea</name>
    <dbReference type="NCBI Taxonomy" id="50990"/>
    <lineage>
        <taxon>Eukaryota</taxon>
        <taxon>Fungi</taxon>
        <taxon>Dikarya</taxon>
        <taxon>Basidiomycota</taxon>
        <taxon>Agaricomycotina</taxon>
        <taxon>Agaricomycetes</taxon>
        <taxon>Hymenochaetales</taxon>
        <taxon>Rickenellaceae</taxon>
        <taxon>Rickenella</taxon>
    </lineage>
</organism>
<dbReference type="CDD" id="cd00882">
    <property type="entry name" value="Ras_like_GTPase"/>
    <property type="match status" value="1"/>
</dbReference>
<dbReference type="AlphaFoldDB" id="A0A4Y7PHC2"/>
<dbReference type="SUPFAM" id="SSF52540">
    <property type="entry name" value="P-loop containing nucleoside triphosphate hydrolases"/>
    <property type="match status" value="1"/>
</dbReference>
<feature type="non-terminal residue" evidence="2">
    <location>
        <position position="223"/>
    </location>
</feature>
<evidence type="ECO:0000313" key="2">
    <source>
        <dbReference type="EMBL" id="TDL14526.1"/>
    </source>
</evidence>
<dbReference type="Proteomes" id="UP000294933">
    <property type="component" value="Unassembled WGS sequence"/>
</dbReference>
<feature type="non-terminal residue" evidence="2">
    <location>
        <position position="1"/>
    </location>
</feature>
<gene>
    <name evidence="2" type="ORF">BD410DRAFT_684474</name>
</gene>